<feature type="binding site" evidence="9">
    <location>
        <begin position="119"/>
        <end position="121"/>
    </location>
    <ligand>
        <name>substrate</name>
    </ligand>
</feature>
<evidence type="ECO:0000256" key="1">
    <source>
        <dbReference type="ARBA" id="ARBA00000348"/>
    </source>
</evidence>
<dbReference type="NCBIfam" id="TIGR00441">
    <property type="entry name" value="gmhA"/>
    <property type="match status" value="1"/>
</dbReference>
<evidence type="ECO:0000313" key="11">
    <source>
        <dbReference type="EMBL" id="OGG59308.1"/>
    </source>
</evidence>
<feature type="domain" description="SIS" evidence="10">
    <location>
        <begin position="36"/>
        <end position="194"/>
    </location>
</feature>
<dbReference type="GO" id="GO:0005737">
    <property type="term" value="C:cytoplasm"/>
    <property type="evidence" value="ECO:0007669"/>
    <property type="project" value="UniProtKB-SubCell"/>
</dbReference>
<comment type="cofactor">
    <cofactor evidence="9">
        <name>Zn(2+)</name>
        <dbReference type="ChEBI" id="CHEBI:29105"/>
    </cofactor>
    <text evidence="9">Binds 1 zinc ion per subunit.</text>
</comment>
<dbReference type="CDD" id="cd05006">
    <property type="entry name" value="SIS_GmhA"/>
    <property type="match status" value="1"/>
</dbReference>
<name>A0A1F6DD00_9BACT</name>
<comment type="catalytic activity">
    <reaction evidence="1 9">
        <text>2 D-sedoheptulose 7-phosphate = D-glycero-alpha-D-manno-heptose 7-phosphate + D-glycero-beta-D-manno-heptose 7-phosphate</text>
        <dbReference type="Rhea" id="RHEA:27489"/>
        <dbReference type="ChEBI" id="CHEBI:57483"/>
        <dbReference type="ChEBI" id="CHEBI:60203"/>
        <dbReference type="ChEBI" id="CHEBI:60204"/>
        <dbReference type="EC" id="5.3.1.28"/>
    </reaction>
</comment>
<accession>A0A1F6DD00</accession>
<dbReference type="InterPro" id="IPR001347">
    <property type="entry name" value="SIS_dom"/>
</dbReference>
<evidence type="ECO:0000256" key="6">
    <source>
        <dbReference type="ARBA" id="ARBA00022833"/>
    </source>
</evidence>
<proteinExistence type="inferred from homology"/>
<reference evidence="11 12" key="1">
    <citation type="journal article" date="2016" name="Nat. Commun.">
        <title>Thousands of microbial genomes shed light on interconnected biogeochemical processes in an aquifer system.</title>
        <authorList>
            <person name="Anantharaman K."/>
            <person name="Brown C.T."/>
            <person name="Hug L.A."/>
            <person name="Sharon I."/>
            <person name="Castelle C.J."/>
            <person name="Probst A.J."/>
            <person name="Thomas B.C."/>
            <person name="Singh A."/>
            <person name="Wilkins M.J."/>
            <person name="Karaoz U."/>
            <person name="Brodie E.L."/>
            <person name="Williams K.H."/>
            <person name="Hubbard S.S."/>
            <person name="Banfield J.F."/>
        </authorList>
    </citation>
    <scope>NUCLEOTIDE SEQUENCE [LARGE SCALE GENOMIC DNA]</scope>
</reference>
<dbReference type="PANTHER" id="PTHR30390:SF6">
    <property type="entry name" value="DNAA INITIATOR-ASSOCIATING PROTEIN DIAA"/>
    <property type="match status" value="1"/>
</dbReference>
<feature type="binding site" evidence="9">
    <location>
        <position position="124"/>
    </location>
    <ligand>
        <name>substrate</name>
    </ligand>
</feature>
<dbReference type="InterPro" id="IPR035461">
    <property type="entry name" value="GmhA/DiaA"/>
</dbReference>
<evidence type="ECO:0000313" key="12">
    <source>
        <dbReference type="Proteomes" id="UP000178042"/>
    </source>
</evidence>
<comment type="function">
    <text evidence="9">Catalyzes the isomerization of sedoheptulose 7-phosphate in D-glycero-D-manno-heptose 7-phosphate.</text>
</comment>
<sequence>MNNPSDTIRDRIEAHIKTARGLGEQSASIASVAECFVSAIRNGGKILLCGNGGSAADAQHVAAELVGRFARERAAWPAIALTANSSIVTAIGNDYGYEHIFARQVAALGKKGDVVVGISTSGNSPNVLEAMREARTRGCMTIGMTGKNGKALRELTDISVSVSSDETPRIQEAHILAWHIVCELVENDLASPAI</sequence>
<evidence type="ECO:0000256" key="3">
    <source>
        <dbReference type="ARBA" id="ARBA00009894"/>
    </source>
</evidence>
<evidence type="ECO:0000256" key="5">
    <source>
        <dbReference type="ARBA" id="ARBA00022723"/>
    </source>
</evidence>
<dbReference type="GO" id="GO:0008968">
    <property type="term" value="F:D-sedoheptulose 7-phosphate isomerase activity"/>
    <property type="evidence" value="ECO:0007669"/>
    <property type="project" value="UniProtKB-UniRule"/>
</dbReference>
<dbReference type="SUPFAM" id="SSF53697">
    <property type="entry name" value="SIS domain"/>
    <property type="match status" value="1"/>
</dbReference>
<dbReference type="GO" id="GO:0005975">
    <property type="term" value="P:carbohydrate metabolic process"/>
    <property type="evidence" value="ECO:0007669"/>
    <property type="project" value="UniProtKB-UniRule"/>
</dbReference>
<feature type="binding site" evidence="9">
    <location>
        <position position="60"/>
    </location>
    <ligand>
        <name>Zn(2+)</name>
        <dbReference type="ChEBI" id="CHEBI:29105"/>
    </ligand>
</feature>
<keyword evidence="7 9" id="KW-0413">Isomerase</keyword>
<evidence type="ECO:0000256" key="8">
    <source>
        <dbReference type="ARBA" id="ARBA00023277"/>
    </source>
</evidence>
<feature type="binding site" evidence="9">
    <location>
        <begin position="51"/>
        <end position="53"/>
    </location>
    <ligand>
        <name>substrate</name>
    </ligand>
</feature>
<feature type="binding site" evidence="9">
    <location>
        <position position="64"/>
    </location>
    <ligand>
        <name>substrate</name>
    </ligand>
</feature>
<dbReference type="EC" id="5.3.1.28" evidence="9"/>
<feature type="binding site" evidence="9">
    <location>
        <position position="171"/>
    </location>
    <ligand>
        <name>Zn(2+)</name>
        <dbReference type="ChEBI" id="CHEBI:29105"/>
    </ligand>
</feature>
<dbReference type="InterPro" id="IPR004515">
    <property type="entry name" value="Phosphoheptose_Isoase"/>
</dbReference>
<comment type="similarity">
    <text evidence="3 9">Belongs to the SIS family. GmhA subfamily.</text>
</comment>
<dbReference type="GO" id="GO:2001061">
    <property type="term" value="P:D-glycero-D-manno-heptose 7-phosphate biosynthetic process"/>
    <property type="evidence" value="ECO:0007669"/>
    <property type="project" value="UniProtKB-UniPathway"/>
</dbReference>
<keyword evidence="8 9" id="KW-0119">Carbohydrate metabolism</keyword>
<feature type="binding site" evidence="9">
    <location>
        <position position="179"/>
    </location>
    <ligand>
        <name>Zn(2+)</name>
        <dbReference type="ChEBI" id="CHEBI:29105"/>
    </ligand>
</feature>
<evidence type="ECO:0000256" key="7">
    <source>
        <dbReference type="ARBA" id="ARBA00023235"/>
    </source>
</evidence>
<evidence type="ECO:0000259" key="10">
    <source>
        <dbReference type="PROSITE" id="PS51464"/>
    </source>
</evidence>
<comment type="subcellular location">
    <subcellularLocation>
        <location evidence="2 9">Cytoplasm</location>
    </subcellularLocation>
</comment>
<organism evidence="11 12">
    <name type="scientific">Candidatus Kaiserbacteria bacterium RIFCSPHIGHO2_02_FULL_49_16</name>
    <dbReference type="NCBI Taxonomy" id="1798490"/>
    <lineage>
        <taxon>Bacteria</taxon>
        <taxon>Candidatus Kaiseribacteriota</taxon>
    </lineage>
</organism>
<evidence type="ECO:0000256" key="2">
    <source>
        <dbReference type="ARBA" id="ARBA00004496"/>
    </source>
</evidence>
<dbReference type="UniPathway" id="UPA00041">
    <property type="reaction ID" value="UER00436"/>
</dbReference>
<dbReference type="Pfam" id="PF13580">
    <property type="entry name" value="SIS_2"/>
    <property type="match status" value="1"/>
</dbReference>
<dbReference type="PROSITE" id="PS51464">
    <property type="entry name" value="SIS"/>
    <property type="match status" value="1"/>
</dbReference>
<dbReference type="HAMAP" id="MF_00067">
    <property type="entry name" value="GmhA"/>
    <property type="match status" value="1"/>
</dbReference>
<dbReference type="Proteomes" id="UP000178042">
    <property type="component" value="Unassembled WGS sequence"/>
</dbReference>
<keyword evidence="4 9" id="KW-0963">Cytoplasm</keyword>
<dbReference type="AlphaFoldDB" id="A0A1F6DD00"/>
<dbReference type="InterPro" id="IPR050099">
    <property type="entry name" value="SIS_GmhA/DiaA_subfam"/>
</dbReference>
<dbReference type="GO" id="GO:0097367">
    <property type="term" value="F:carbohydrate derivative binding"/>
    <property type="evidence" value="ECO:0007669"/>
    <property type="project" value="InterPro"/>
</dbReference>
<dbReference type="EMBL" id="MFLD01000027">
    <property type="protein sequence ID" value="OGG59308.1"/>
    <property type="molecule type" value="Genomic_DNA"/>
</dbReference>
<keyword evidence="5 9" id="KW-0479">Metal-binding</keyword>
<dbReference type="PANTHER" id="PTHR30390">
    <property type="entry name" value="SEDOHEPTULOSE 7-PHOSPHATE ISOMERASE / DNAA INITIATOR-ASSOCIATING FACTOR FOR REPLICATION INITIATION"/>
    <property type="match status" value="1"/>
</dbReference>
<comment type="caution">
    <text evidence="11">The sequence shown here is derived from an EMBL/GenBank/DDBJ whole genome shotgun (WGS) entry which is preliminary data.</text>
</comment>
<comment type="miscellaneous">
    <text evidence="9">The reaction produces a racemic mixture of D-glycero-alpha-D-manno-heptose 7-phosphate and D-glycero-beta-D-manno-heptose 7-phosphate.</text>
</comment>
<feature type="binding site" evidence="9">
    <location>
        <position position="64"/>
    </location>
    <ligand>
        <name>Zn(2+)</name>
        <dbReference type="ChEBI" id="CHEBI:29105"/>
    </ligand>
</feature>
<evidence type="ECO:0000256" key="9">
    <source>
        <dbReference type="HAMAP-Rule" id="MF_00067"/>
    </source>
</evidence>
<evidence type="ECO:0000256" key="4">
    <source>
        <dbReference type="ARBA" id="ARBA00022490"/>
    </source>
</evidence>
<dbReference type="GO" id="GO:0008270">
    <property type="term" value="F:zinc ion binding"/>
    <property type="evidence" value="ECO:0007669"/>
    <property type="project" value="UniProtKB-UniRule"/>
</dbReference>
<comment type="pathway">
    <text evidence="9">Carbohydrate biosynthesis; D-glycero-D-manno-heptose 7-phosphate biosynthesis; D-glycero-alpha-D-manno-heptose 7-phosphate and D-glycero-beta-D-manno-heptose 7-phosphate from sedoheptulose 7-phosphate: step 1/1.</text>
</comment>
<dbReference type="InterPro" id="IPR046348">
    <property type="entry name" value="SIS_dom_sf"/>
</dbReference>
<protein>
    <recommendedName>
        <fullName evidence="9">Phosphoheptose isomerase</fullName>
        <ecNumber evidence="9">5.3.1.28</ecNumber>
    </recommendedName>
    <alternativeName>
        <fullName evidence="9">Sedoheptulose 7-phosphate isomerase</fullName>
    </alternativeName>
</protein>
<keyword evidence="6 9" id="KW-0862">Zinc</keyword>
<feature type="binding site" evidence="9">
    <location>
        <begin position="93"/>
        <end position="94"/>
    </location>
    <ligand>
        <name>substrate</name>
    </ligand>
</feature>
<dbReference type="Gene3D" id="3.40.50.10490">
    <property type="entry name" value="Glucose-6-phosphate isomerase like protein, domain 1"/>
    <property type="match status" value="1"/>
</dbReference>
<gene>
    <name evidence="9" type="primary">gmhA</name>
    <name evidence="11" type="ORF">A3C86_01500</name>
</gene>
<feature type="binding site" evidence="9">
    <location>
        <position position="171"/>
    </location>
    <ligand>
        <name>substrate</name>
    </ligand>
</feature>